<accession>A0A4Q1ZXR4</accession>
<evidence type="ECO:0000313" key="5">
    <source>
        <dbReference type="EMBL" id="QIA88907.1"/>
    </source>
</evidence>
<dbReference type="SMART" id="SM00382">
    <property type="entry name" value="AAA"/>
    <property type="match status" value="1"/>
</dbReference>
<keyword evidence="3 6" id="KW-0067">ATP-binding</keyword>
<name>A0A4Q1ZXR4_9LACO</name>
<dbReference type="PROSITE" id="PS50893">
    <property type="entry name" value="ABC_TRANSPORTER_2"/>
    <property type="match status" value="1"/>
</dbReference>
<dbReference type="Proteomes" id="UP000289316">
    <property type="component" value="Unassembled WGS sequence"/>
</dbReference>
<reference evidence="7 9" key="3">
    <citation type="submission" date="2019-04" db="EMBL/GenBank/DDBJ databases">
        <title>Microbes associate with the intestines of laboratory mice.</title>
        <authorList>
            <person name="Navarre W."/>
            <person name="Wong E."/>
            <person name="Huang K."/>
            <person name="Tropini C."/>
            <person name="Ng K."/>
            <person name="Yu B."/>
        </authorList>
    </citation>
    <scope>NUCLEOTIDE SEQUENCE [LARGE SCALE GENOMIC DNA]</scope>
    <source>
        <strain evidence="7 9">NM26_J9</strain>
    </source>
</reference>
<evidence type="ECO:0000259" key="4">
    <source>
        <dbReference type="PROSITE" id="PS50893"/>
    </source>
</evidence>
<evidence type="ECO:0000313" key="6">
    <source>
        <dbReference type="EMBL" id="RXV61265.1"/>
    </source>
</evidence>
<keyword evidence="1" id="KW-0813">Transport</keyword>
<dbReference type="GO" id="GO:0016887">
    <property type="term" value="F:ATP hydrolysis activity"/>
    <property type="evidence" value="ECO:0007669"/>
    <property type="project" value="InterPro"/>
</dbReference>
<dbReference type="EMBL" id="SRYK01000016">
    <property type="protein sequence ID" value="TGY55855.1"/>
    <property type="molecule type" value="Genomic_DNA"/>
</dbReference>
<dbReference type="PROSITE" id="PS00211">
    <property type="entry name" value="ABC_TRANSPORTER_1"/>
    <property type="match status" value="1"/>
</dbReference>
<evidence type="ECO:0000256" key="1">
    <source>
        <dbReference type="ARBA" id="ARBA00022448"/>
    </source>
</evidence>
<dbReference type="InterPro" id="IPR003593">
    <property type="entry name" value="AAA+_ATPase"/>
</dbReference>
<evidence type="ECO:0000313" key="9">
    <source>
        <dbReference type="Proteomes" id="UP000306855"/>
    </source>
</evidence>
<dbReference type="Proteomes" id="UP000463931">
    <property type="component" value="Chromosome"/>
</dbReference>
<feature type="domain" description="ABC transporter" evidence="4">
    <location>
        <begin position="4"/>
        <end position="221"/>
    </location>
</feature>
<evidence type="ECO:0000313" key="10">
    <source>
        <dbReference type="Proteomes" id="UP000463931"/>
    </source>
</evidence>
<dbReference type="SUPFAM" id="SSF52540">
    <property type="entry name" value="P-loop containing nucleoside triphosphate hydrolases"/>
    <property type="match status" value="1"/>
</dbReference>
<dbReference type="InterPro" id="IPR027417">
    <property type="entry name" value="P-loop_NTPase"/>
</dbReference>
<gene>
    <name evidence="6" type="ORF">D6C19_11525</name>
    <name evidence="7" type="ORF">E5340_04700</name>
    <name evidence="5" type="ORF">FEE40_01140</name>
</gene>
<dbReference type="RefSeq" id="WP_004050395.1">
    <property type="nucleotide sequence ID" value="NZ_CABIVU010000109.1"/>
</dbReference>
<dbReference type="InterPro" id="IPR003439">
    <property type="entry name" value="ABC_transporter-like_ATP-bd"/>
</dbReference>
<dbReference type="EMBL" id="QZFR01000155">
    <property type="protein sequence ID" value="RXV61265.1"/>
    <property type="molecule type" value="Genomic_DNA"/>
</dbReference>
<evidence type="ECO:0000313" key="8">
    <source>
        <dbReference type="Proteomes" id="UP000289316"/>
    </source>
</evidence>
<sequence>MTLLKVKNVFKQYGAHLVLEAADLEINEGEIVGLVGRNGCGKTTLMKLILGLASPTKGEIKTTDNVKFGFLLDCKVFEFLSGAENLKLIGSYSSVSPSLTRINELLDFVGLSNDNRKVRDYSFGMKQRLSLALALLEEPNFLILDEPFVGLDPVGTQNFIEYIRKLRSELGVTVLVSSHQLSEIEEICDYFFVIKDRKLYRYSEISQSTLRIFLADISSDVRTSLEKLAVVKQNSVLIANDDKKLSALFELISKEKLIILKITVEKNSKNIFAG</sequence>
<reference evidence="6 8" key="1">
    <citation type="submission" date="2018-09" db="EMBL/GenBank/DDBJ databases">
        <title>Murine metabolic-syndrome-specific gut microbial biobank.</title>
        <authorList>
            <person name="Liu C."/>
        </authorList>
    </citation>
    <scope>NUCLEOTIDE SEQUENCE [LARGE SCALE GENOMIC DNA]</scope>
    <source>
        <strain evidence="6 8">C-30</strain>
    </source>
</reference>
<dbReference type="Pfam" id="PF00005">
    <property type="entry name" value="ABC_tran"/>
    <property type="match status" value="1"/>
</dbReference>
<dbReference type="PANTHER" id="PTHR42939">
    <property type="entry name" value="ABC TRANSPORTER ATP-BINDING PROTEIN ALBC-RELATED"/>
    <property type="match status" value="1"/>
</dbReference>
<dbReference type="Gene3D" id="3.40.50.300">
    <property type="entry name" value="P-loop containing nucleotide triphosphate hydrolases"/>
    <property type="match status" value="1"/>
</dbReference>
<dbReference type="GO" id="GO:0005524">
    <property type="term" value="F:ATP binding"/>
    <property type="evidence" value="ECO:0007669"/>
    <property type="project" value="UniProtKB-KW"/>
</dbReference>
<reference evidence="5 10" key="2">
    <citation type="journal article" date="2019" name="Nat. Med.">
        <title>Preventing dysbiosis of the neonatal mouse intestinal microbiome protects against late-onset sepsis.</title>
        <authorList>
            <person name="Singer J.R."/>
            <person name="Blosser E.G."/>
            <person name="Zindl C.L."/>
            <person name="Silberger D.J."/>
            <person name="Conlan S."/>
            <person name="Laufer V.A."/>
            <person name="DiToro D."/>
            <person name="Deming C."/>
            <person name="Kumar R."/>
            <person name="Morrow C.D."/>
            <person name="Segre J.A."/>
            <person name="Gray M.J."/>
            <person name="Randolph D.A."/>
            <person name="Weaver C.T."/>
        </authorList>
    </citation>
    <scope>NUCLEOTIDE SEQUENCE [LARGE SCALE GENOMIC DNA]</scope>
    <source>
        <strain evidence="5 10">V10</strain>
    </source>
</reference>
<dbReference type="InterPro" id="IPR051782">
    <property type="entry name" value="ABC_Transporter_VariousFunc"/>
</dbReference>
<evidence type="ECO:0000256" key="3">
    <source>
        <dbReference type="ARBA" id="ARBA00022840"/>
    </source>
</evidence>
<dbReference type="EMBL" id="CP040852">
    <property type="protein sequence ID" value="QIA88907.1"/>
    <property type="molecule type" value="Genomic_DNA"/>
</dbReference>
<evidence type="ECO:0000313" key="7">
    <source>
        <dbReference type="EMBL" id="TGY55855.1"/>
    </source>
</evidence>
<dbReference type="PANTHER" id="PTHR42939:SF1">
    <property type="entry name" value="ABC TRANSPORTER ATP-BINDING PROTEIN ALBC-RELATED"/>
    <property type="match status" value="1"/>
</dbReference>
<organism evidence="6 8">
    <name type="scientific">Ligilactobacillus murinus</name>
    <dbReference type="NCBI Taxonomy" id="1622"/>
    <lineage>
        <taxon>Bacteria</taxon>
        <taxon>Bacillati</taxon>
        <taxon>Bacillota</taxon>
        <taxon>Bacilli</taxon>
        <taxon>Lactobacillales</taxon>
        <taxon>Lactobacillaceae</taxon>
        <taxon>Ligilactobacillus</taxon>
    </lineage>
</organism>
<proteinExistence type="predicted"/>
<dbReference type="InterPro" id="IPR017871">
    <property type="entry name" value="ABC_transporter-like_CS"/>
</dbReference>
<dbReference type="OrthoDB" id="9804819at2"/>
<keyword evidence="2" id="KW-0547">Nucleotide-binding</keyword>
<dbReference type="AlphaFoldDB" id="A0A4Q1ZXR4"/>
<dbReference type="Proteomes" id="UP000306855">
    <property type="component" value="Unassembled WGS sequence"/>
</dbReference>
<evidence type="ECO:0000256" key="2">
    <source>
        <dbReference type="ARBA" id="ARBA00022741"/>
    </source>
</evidence>
<protein>
    <submittedName>
        <fullName evidence="6">ABC transporter ATP-binding protein</fullName>
    </submittedName>
</protein>